<keyword evidence="4 9" id="KW-1133">Transmembrane helix</keyword>
<feature type="transmembrane region" description="Helical" evidence="9">
    <location>
        <begin position="126"/>
        <end position="152"/>
    </location>
</feature>
<feature type="transmembrane region" description="Helical" evidence="9">
    <location>
        <begin position="214"/>
        <end position="237"/>
    </location>
</feature>
<feature type="transmembrane region" description="Helical" evidence="9">
    <location>
        <begin position="164"/>
        <end position="184"/>
    </location>
</feature>
<dbReference type="PROSITE" id="PS50262">
    <property type="entry name" value="G_PROTEIN_RECEP_F1_2"/>
    <property type="match status" value="1"/>
</dbReference>
<name>A0A3B3QE95_9TELE</name>
<evidence type="ECO:0000256" key="6">
    <source>
        <dbReference type="ARBA" id="ARBA00023136"/>
    </source>
</evidence>
<keyword evidence="6 9" id="KW-0472">Membrane</keyword>
<keyword evidence="5" id="KW-0297">G-protein coupled receptor</keyword>
<dbReference type="GO" id="GO:0005886">
    <property type="term" value="C:plasma membrane"/>
    <property type="evidence" value="ECO:0007669"/>
    <property type="project" value="UniProtKB-SubCell"/>
</dbReference>
<evidence type="ECO:0000259" key="10">
    <source>
        <dbReference type="PROSITE" id="PS50262"/>
    </source>
</evidence>
<evidence type="ECO:0000256" key="2">
    <source>
        <dbReference type="ARBA" id="ARBA00022475"/>
    </source>
</evidence>
<evidence type="ECO:0000256" key="8">
    <source>
        <dbReference type="ARBA" id="ARBA00023224"/>
    </source>
</evidence>
<dbReference type="Gene3D" id="1.20.1070.10">
    <property type="entry name" value="Rhodopsin 7-helix transmembrane proteins"/>
    <property type="match status" value="1"/>
</dbReference>
<proteinExistence type="predicted"/>
<dbReference type="GO" id="GO:0004930">
    <property type="term" value="F:G protein-coupled receptor activity"/>
    <property type="evidence" value="ECO:0007669"/>
    <property type="project" value="UniProtKB-KW"/>
</dbReference>
<dbReference type="GeneTree" id="ENSGT01150000286937"/>
<evidence type="ECO:0000256" key="9">
    <source>
        <dbReference type="SAM" id="Phobius"/>
    </source>
</evidence>
<dbReference type="STRING" id="1676925.ENSPKIP00000005072"/>
<protein>
    <submittedName>
        <fullName evidence="11">Cysteinyl leukotriene receptor 2</fullName>
    </submittedName>
</protein>
<dbReference type="PANTHER" id="PTHR24231:SF48">
    <property type="entry name" value="G-PROTEIN COUPLED RECEPTORS FAMILY 1 PROFILE DOMAIN-CONTAINING PROTEIN"/>
    <property type="match status" value="1"/>
</dbReference>
<evidence type="ECO:0000256" key="5">
    <source>
        <dbReference type="ARBA" id="ARBA00023040"/>
    </source>
</evidence>
<dbReference type="Proteomes" id="UP000261540">
    <property type="component" value="Unplaced"/>
</dbReference>
<feature type="transmembrane region" description="Helical" evidence="9">
    <location>
        <begin position="84"/>
        <end position="106"/>
    </location>
</feature>
<sequence length="369" mass="42304">MTPVDFLFFMRLFSCFSLTEVKMDLFHPQQDPKVATCNCSISSFKREVYPTSYLFTFVLGLTGNIISLYYFLVLYRKKNIFSSVTLYMVNLLVSDFMLVCSLPLRASYYLMDTWVFGDVACRVITYVFYINMYSSIYFLMVLSTMRFLAVTWPYKYVQLQSNRSAWVVCLVVWIFVSLASIPILKEGIVPGDDDKVSCLELNTINITTMVNLNYATLVIGFVLPGVVITVCYIVMVYRLMKPRKVQSIKSPSYKKSCALVIIIMIIFLVCFLPYHVVRTIFLHVEKEVSTNGCSNSCQYVTRVRKAAVITLCLAAGNSCLDPVLFIFMGRNICNLYQKEAKKRSIRNNRCNLVDSPNADLQELNTKAHH</sequence>
<dbReference type="PRINTS" id="PR00237">
    <property type="entry name" value="GPCRRHODOPSN"/>
</dbReference>
<dbReference type="PANTHER" id="PTHR24231">
    <property type="entry name" value="PURINOCEPTOR-RELATED G-PROTEIN COUPLED RECEPTOR"/>
    <property type="match status" value="1"/>
</dbReference>
<evidence type="ECO:0000256" key="3">
    <source>
        <dbReference type="ARBA" id="ARBA00022692"/>
    </source>
</evidence>
<dbReference type="AlphaFoldDB" id="A0A3B3QE95"/>
<evidence type="ECO:0000256" key="1">
    <source>
        <dbReference type="ARBA" id="ARBA00004651"/>
    </source>
</evidence>
<comment type="subcellular location">
    <subcellularLocation>
        <location evidence="1">Cell membrane</location>
        <topology evidence="1">Multi-pass membrane protein</topology>
    </subcellularLocation>
</comment>
<dbReference type="Ensembl" id="ENSPKIT00000029064.1">
    <property type="protein sequence ID" value="ENSPKIP00000005072.1"/>
    <property type="gene ID" value="ENSPKIG00000021903.1"/>
</dbReference>
<organism evidence="11 12">
    <name type="scientific">Paramormyrops kingsleyae</name>
    <dbReference type="NCBI Taxonomy" id="1676925"/>
    <lineage>
        <taxon>Eukaryota</taxon>
        <taxon>Metazoa</taxon>
        <taxon>Chordata</taxon>
        <taxon>Craniata</taxon>
        <taxon>Vertebrata</taxon>
        <taxon>Euteleostomi</taxon>
        <taxon>Actinopterygii</taxon>
        <taxon>Neopterygii</taxon>
        <taxon>Teleostei</taxon>
        <taxon>Osteoglossocephala</taxon>
        <taxon>Osteoglossomorpha</taxon>
        <taxon>Osteoglossiformes</taxon>
        <taxon>Mormyridae</taxon>
        <taxon>Paramormyrops</taxon>
    </lineage>
</organism>
<keyword evidence="2" id="KW-1003">Cell membrane</keyword>
<evidence type="ECO:0000256" key="4">
    <source>
        <dbReference type="ARBA" id="ARBA00022989"/>
    </source>
</evidence>
<keyword evidence="8" id="KW-0807">Transducer</keyword>
<evidence type="ECO:0000256" key="7">
    <source>
        <dbReference type="ARBA" id="ARBA00023170"/>
    </source>
</evidence>
<dbReference type="InterPro" id="IPR017452">
    <property type="entry name" value="GPCR_Rhodpsn_7TM"/>
</dbReference>
<feature type="domain" description="G-protein coupled receptors family 1 profile" evidence="10">
    <location>
        <begin position="63"/>
        <end position="325"/>
    </location>
</feature>
<feature type="transmembrane region" description="Helical" evidence="9">
    <location>
        <begin position="257"/>
        <end position="276"/>
    </location>
</feature>
<evidence type="ECO:0000313" key="11">
    <source>
        <dbReference type="Ensembl" id="ENSPKIP00000005072.1"/>
    </source>
</evidence>
<feature type="transmembrane region" description="Helical" evidence="9">
    <location>
        <begin position="53"/>
        <end position="72"/>
    </location>
</feature>
<evidence type="ECO:0000313" key="12">
    <source>
        <dbReference type="Proteomes" id="UP000261540"/>
    </source>
</evidence>
<dbReference type="SUPFAM" id="SSF81321">
    <property type="entry name" value="Family A G protein-coupled receptor-like"/>
    <property type="match status" value="1"/>
</dbReference>
<keyword evidence="12" id="KW-1185">Reference proteome</keyword>
<dbReference type="Pfam" id="PF00001">
    <property type="entry name" value="7tm_1"/>
    <property type="match status" value="1"/>
</dbReference>
<reference evidence="11" key="2">
    <citation type="submission" date="2025-09" db="UniProtKB">
        <authorList>
            <consortium name="Ensembl"/>
        </authorList>
    </citation>
    <scope>IDENTIFICATION</scope>
</reference>
<dbReference type="PRINTS" id="PR01157">
    <property type="entry name" value="P2YPURNOCPTR"/>
</dbReference>
<reference evidence="11" key="1">
    <citation type="submission" date="2025-08" db="UniProtKB">
        <authorList>
            <consortium name="Ensembl"/>
        </authorList>
    </citation>
    <scope>IDENTIFICATION</scope>
</reference>
<dbReference type="InterPro" id="IPR000276">
    <property type="entry name" value="GPCR_Rhodpsn"/>
</dbReference>
<keyword evidence="7" id="KW-0675">Receptor</keyword>
<accession>A0A3B3QE95</accession>
<keyword evidence="3 9" id="KW-0812">Transmembrane</keyword>
<feature type="transmembrane region" description="Helical" evidence="9">
    <location>
        <begin position="306"/>
        <end position="328"/>
    </location>
</feature>